<keyword evidence="2" id="KW-1185">Reference proteome</keyword>
<dbReference type="EMBL" id="JADBGQ010000008">
    <property type="protein sequence ID" value="KAG5385682.1"/>
    <property type="molecule type" value="Genomic_DNA"/>
</dbReference>
<sequence length="57" mass="6577">MSRRRSLWVEVNVGDEAVEHIEGGRGAAKRRMALMILKNFWLGGFFRQTDSQARDII</sequence>
<proteinExistence type="predicted"/>
<name>A0ABQ7LGI1_BRACM</name>
<reference evidence="1 2" key="1">
    <citation type="submission" date="2021-03" db="EMBL/GenBank/DDBJ databases">
        <authorList>
            <person name="King G.J."/>
            <person name="Bancroft I."/>
            <person name="Baten A."/>
            <person name="Bloomfield J."/>
            <person name="Borpatragohain P."/>
            <person name="He Z."/>
            <person name="Irish N."/>
            <person name="Irwin J."/>
            <person name="Liu K."/>
            <person name="Mauleon R.P."/>
            <person name="Moore J."/>
            <person name="Morris R."/>
            <person name="Ostergaard L."/>
            <person name="Wang B."/>
            <person name="Wells R."/>
        </authorList>
    </citation>
    <scope>NUCLEOTIDE SEQUENCE [LARGE SCALE GENOMIC DNA]</scope>
    <source>
        <strain evidence="1">R-o-18</strain>
        <tissue evidence="1">Leaf</tissue>
    </source>
</reference>
<protein>
    <submittedName>
        <fullName evidence="1">Uncharacterized protein</fullName>
    </submittedName>
</protein>
<accession>A0ABQ7LGI1</accession>
<gene>
    <name evidence="1" type="primary">A09g515870.1_BraROA</name>
    <name evidence="1" type="ORF">IGI04_037152</name>
</gene>
<evidence type="ECO:0000313" key="1">
    <source>
        <dbReference type="EMBL" id="KAG5385682.1"/>
    </source>
</evidence>
<organism evidence="1 2">
    <name type="scientific">Brassica rapa subsp. trilocularis</name>
    <dbReference type="NCBI Taxonomy" id="1813537"/>
    <lineage>
        <taxon>Eukaryota</taxon>
        <taxon>Viridiplantae</taxon>
        <taxon>Streptophyta</taxon>
        <taxon>Embryophyta</taxon>
        <taxon>Tracheophyta</taxon>
        <taxon>Spermatophyta</taxon>
        <taxon>Magnoliopsida</taxon>
        <taxon>eudicotyledons</taxon>
        <taxon>Gunneridae</taxon>
        <taxon>Pentapetalae</taxon>
        <taxon>rosids</taxon>
        <taxon>malvids</taxon>
        <taxon>Brassicales</taxon>
        <taxon>Brassicaceae</taxon>
        <taxon>Brassiceae</taxon>
        <taxon>Brassica</taxon>
    </lineage>
</organism>
<evidence type="ECO:0000313" key="2">
    <source>
        <dbReference type="Proteomes" id="UP000823674"/>
    </source>
</evidence>
<dbReference type="Proteomes" id="UP000823674">
    <property type="component" value="Chromosome A09"/>
</dbReference>
<comment type="caution">
    <text evidence="1">The sequence shown here is derived from an EMBL/GenBank/DDBJ whole genome shotgun (WGS) entry which is preliminary data.</text>
</comment>